<dbReference type="PANTHER" id="PTHR30222:SF17">
    <property type="entry name" value="SPERMIDINE_PUTRESCINE-BINDING PERIPLASMIC PROTEIN"/>
    <property type="match status" value="1"/>
</dbReference>
<dbReference type="CDD" id="cd13590">
    <property type="entry name" value="PBP2_PotD_PotF_like"/>
    <property type="match status" value="1"/>
</dbReference>
<organism evidence="6 7">
    <name type="scientific">Keratinibaculum paraultunense</name>
    <dbReference type="NCBI Taxonomy" id="1278232"/>
    <lineage>
        <taxon>Bacteria</taxon>
        <taxon>Bacillati</taxon>
        <taxon>Bacillota</taxon>
        <taxon>Tissierellia</taxon>
        <taxon>Tissierellales</taxon>
        <taxon>Tepidimicrobiaceae</taxon>
        <taxon>Keratinibaculum</taxon>
    </lineage>
</organism>
<keyword evidence="3" id="KW-0732">Signal</keyword>
<dbReference type="Proteomes" id="UP000294567">
    <property type="component" value="Unassembled WGS sequence"/>
</dbReference>
<comment type="caution">
    <text evidence="6">The sequence shown here is derived from an EMBL/GenBank/DDBJ whole genome shotgun (WGS) entry which is preliminary data.</text>
</comment>
<dbReference type="SUPFAM" id="SSF53850">
    <property type="entry name" value="Periplasmic binding protein-like II"/>
    <property type="match status" value="1"/>
</dbReference>
<reference evidence="6 7" key="1">
    <citation type="submission" date="2019-03" db="EMBL/GenBank/DDBJ databases">
        <title>Genomic Encyclopedia of Type Strains, Phase IV (KMG-IV): sequencing the most valuable type-strain genomes for metagenomic binning, comparative biology and taxonomic classification.</title>
        <authorList>
            <person name="Goeker M."/>
        </authorList>
    </citation>
    <scope>NUCLEOTIDE SEQUENCE [LARGE SCALE GENOMIC DNA]</scope>
    <source>
        <strain evidence="6 7">DSM 26752</strain>
    </source>
</reference>
<comment type="subcellular location">
    <subcellularLocation>
        <location evidence="1">Periplasm</location>
    </subcellularLocation>
</comment>
<dbReference type="Pfam" id="PF13416">
    <property type="entry name" value="SBP_bac_8"/>
    <property type="match status" value="1"/>
</dbReference>
<evidence type="ECO:0000256" key="1">
    <source>
        <dbReference type="ARBA" id="ARBA00004418"/>
    </source>
</evidence>
<name>A0A4R3L0I0_9FIRM</name>
<gene>
    <name evidence="6" type="ORF">EDD65_10243</name>
</gene>
<dbReference type="Gene3D" id="3.40.190.10">
    <property type="entry name" value="Periplasmic binding protein-like II"/>
    <property type="match status" value="2"/>
</dbReference>
<evidence type="ECO:0000256" key="5">
    <source>
        <dbReference type="PIRSR" id="PIRSR019574-1"/>
    </source>
</evidence>
<dbReference type="PIRSF" id="PIRSF019574">
    <property type="entry name" value="Periplasmic_polyamine_BP"/>
    <property type="match status" value="1"/>
</dbReference>
<keyword evidence="4" id="KW-0574">Periplasm</keyword>
<evidence type="ECO:0000256" key="2">
    <source>
        <dbReference type="ARBA" id="ARBA00022448"/>
    </source>
</evidence>
<proteinExistence type="predicted"/>
<dbReference type="PRINTS" id="PR00909">
    <property type="entry name" value="SPERMDNBNDNG"/>
</dbReference>
<dbReference type="EMBL" id="SMAE01000002">
    <property type="protein sequence ID" value="TCS91117.1"/>
    <property type="molecule type" value="Genomic_DNA"/>
</dbReference>
<feature type="binding site" evidence="5">
    <location>
        <position position="86"/>
    </location>
    <ligand>
        <name>spermidine</name>
        <dbReference type="ChEBI" id="CHEBI:57834"/>
    </ligand>
</feature>
<evidence type="ECO:0000256" key="4">
    <source>
        <dbReference type="ARBA" id="ARBA00022764"/>
    </source>
</evidence>
<evidence type="ECO:0000313" key="6">
    <source>
        <dbReference type="EMBL" id="TCS91117.1"/>
    </source>
</evidence>
<protein>
    <submittedName>
        <fullName evidence="6">Spermidine/putrescine transport system substrate-binding protein</fullName>
    </submittedName>
</protein>
<evidence type="ECO:0000256" key="3">
    <source>
        <dbReference type="ARBA" id="ARBA00022729"/>
    </source>
</evidence>
<dbReference type="InterPro" id="IPR001188">
    <property type="entry name" value="Sperm_putr-bd"/>
</dbReference>
<dbReference type="GO" id="GO:0042597">
    <property type="term" value="C:periplasmic space"/>
    <property type="evidence" value="ECO:0007669"/>
    <property type="project" value="UniProtKB-SubCell"/>
</dbReference>
<dbReference type="InterPro" id="IPR006059">
    <property type="entry name" value="SBP"/>
</dbReference>
<dbReference type="OrthoDB" id="9769319at2"/>
<keyword evidence="2" id="KW-0813">Transport</keyword>
<sequence>MTRNIKILIIVSLILTISVLLIGCGNKKPVLNVYNWGDYIDPSVIRDFEKEFNVKVNYNTFATNEDMYVSIKKGGTSYDVAFPSDYMIERMINEGLLEKIDKENIPNIKYIEDRFLNLEFDPNNDYSVPYMWGTFGIIYNKNMVLEEVDSWNILWDEKYKDQILMLDSQRDSIAVALKKLGYSMNSRNIDELEEAKEELIKQKPLVYAYVGDEVKDMMIGEEAALAVVWSGDAVAMIRENDNLEYVIPREGTNLWFDSMVIPKNSKNKELAEQFINFMNRPEIAARNTDYIGYSTPNYKAMELLPEDIINSKVAYPTDEEIGDVEIFKDPKDIIKVYDEIWLEIKAQR</sequence>
<dbReference type="AlphaFoldDB" id="A0A4R3L0I0"/>
<dbReference type="RefSeq" id="WP_132025706.1">
    <property type="nucleotide sequence ID" value="NZ_CP068564.1"/>
</dbReference>
<accession>A0A4R3L0I0</accession>
<evidence type="ECO:0000313" key="7">
    <source>
        <dbReference type="Proteomes" id="UP000294567"/>
    </source>
</evidence>
<dbReference type="PANTHER" id="PTHR30222">
    <property type="entry name" value="SPERMIDINE/PUTRESCINE-BINDING PERIPLASMIC PROTEIN"/>
    <property type="match status" value="1"/>
</dbReference>
<dbReference type="GO" id="GO:0019808">
    <property type="term" value="F:polyamine binding"/>
    <property type="evidence" value="ECO:0007669"/>
    <property type="project" value="InterPro"/>
</dbReference>
<dbReference type="GO" id="GO:0015846">
    <property type="term" value="P:polyamine transport"/>
    <property type="evidence" value="ECO:0007669"/>
    <property type="project" value="InterPro"/>
</dbReference>
<keyword evidence="7" id="KW-1185">Reference proteome</keyword>
<dbReference type="PROSITE" id="PS51257">
    <property type="entry name" value="PROKAR_LIPOPROTEIN"/>
    <property type="match status" value="1"/>
</dbReference>